<keyword evidence="13 16" id="KW-0496">Mitochondrion</keyword>
<keyword evidence="14 16" id="KW-0472">Membrane</keyword>
<dbReference type="PRINTS" id="PR01437">
    <property type="entry name" value="NUOXDRDTASE4"/>
</dbReference>
<evidence type="ECO:0000256" key="9">
    <source>
        <dbReference type="ARBA" id="ARBA00022982"/>
    </source>
</evidence>
<feature type="domain" description="NADH:quinone oxidoreductase/Mrp antiporter transmembrane" evidence="17">
    <location>
        <begin position="112"/>
        <end position="392"/>
    </location>
</feature>
<feature type="transmembrane region" description="Helical" evidence="16">
    <location>
        <begin position="308"/>
        <end position="326"/>
    </location>
</feature>
<feature type="transmembrane region" description="Helical" evidence="16">
    <location>
        <begin position="347"/>
        <end position="366"/>
    </location>
</feature>
<protein>
    <recommendedName>
        <fullName evidence="4 16">NADH-ubiquinone oxidoreductase chain 4</fullName>
        <ecNumber evidence="3 16">7.1.1.2</ecNumber>
    </recommendedName>
</protein>
<feature type="transmembrane region" description="Helical" evidence="16">
    <location>
        <begin position="386"/>
        <end position="409"/>
    </location>
</feature>
<dbReference type="GO" id="GO:0048039">
    <property type="term" value="F:ubiquinone binding"/>
    <property type="evidence" value="ECO:0007669"/>
    <property type="project" value="TreeGrafter"/>
</dbReference>
<organism evidence="18">
    <name type="scientific">Ruditapes philippinarum</name>
    <name type="common">Japanese carpet shell</name>
    <name type="synonym">Venerupis philippinarum</name>
    <dbReference type="NCBI Taxonomy" id="129788"/>
    <lineage>
        <taxon>Eukaryota</taxon>
        <taxon>Metazoa</taxon>
        <taxon>Spiralia</taxon>
        <taxon>Lophotrochozoa</taxon>
        <taxon>Mollusca</taxon>
        <taxon>Bivalvia</taxon>
        <taxon>Autobranchia</taxon>
        <taxon>Heteroconchia</taxon>
        <taxon>Euheterodonta</taxon>
        <taxon>Imparidentia</taxon>
        <taxon>Neoheterodontei</taxon>
        <taxon>Venerida</taxon>
        <taxon>Veneroidea</taxon>
        <taxon>Veneridae</taxon>
        <taxon>Ruditapes</taxon>
    </lineage>
</organism>
<dbReference type="PANTHER" id="PTHR43507:SF20">
    <property type="entry name" value="NADH-UBIQUINONE OXIDOREDUCTASE CHAIN 4"/>
    <property type="match status" value="1"/>
</dbReference>
<keyword evidence="6 16" id="KW-0679">Respiratory chain</keyword>
<keyword evidence="5 16" id="KW-0813">Transport</keyword>
<evidence type="ECO:0000256" key="7">
    <source>
        <dbReference type="ARBA" id="ARBA00022692"/>
    </source>
</evidence>
<feature type="transmembrane region" description="Helical" evidence="16">
    <location>
        <begin position="147"/>
        <end position="168"/>
    </location>
</feature>
<evidence type="ECO:0000313" key="18">
    <source>
        <dbReference type="EMBL" id="QTF98760.1"/>
    </source>
</evidence>
<keyword evidence="11 16" id="KW-0520">NAD</keyword>
<reference evidence="18" key="1">
    <citation type="journal article" date="2021" name="Genome Biol. Evol.">
        <title>A naturally heteroplasmic clam provides clues about the effects of genetic bottleneck on paternal mtDNA.</title>
        <authorList>
            <person name="Iannello M."/>
            <person name="Bettinazzi S."/>
            <person name="Breton S."/>
            <person name="Ghiselli F."/>
            <person name="Milani L."/>
        </authorList>
    </citation>
    <scope>NUCLEOTIDE SEQUENCE</scope>
    <source>
        <strain evidence="18">M-type</strain>
    </source>
</reference>
<feature type="transmembrane region" description="Helical" evidence="16">
    <location>
        <begin position="21"/>
        <end position="38"/>
    </location>
</feature>
<evidence type="ECO:0000259" key="17">
    <source>
        <dbReference type="Pfam" id="PF00361"/>
    </source>
</evidence>
<keyword evidence="8" id="KW-1278">Translocase</keyword>
<dbReference type="GO" id="GO:0003954">
    <property type="term" value="F:NADH dehydrogenase activity"/>
    <property type="evidence" value="ECO:0007669"/>
    <property type="project" value="TreeGrafter"/>
</dbReference>
<evidence type="ECO:0000256" key="15">
    <source>
        <dbReference type="ARBA" id="ARBA00049551"/>
    </source>
</evidence>
<dbReference type="GO" id="GO:0008137">
    <property type="term" value="F:NADH dehydrogenase (ubiquinone) activity"/>
    <property type="evidence" value="ECO:0007669"/>
    <property type="project" value="UniProtKB-UniRule"/>
</dbReference>
<evidence type="ECO:0000256" key="1">
    <source>
        <dbReference type="ARBA" id="ARBA00004225"/>
    </source>
</evidence>
<comment type="catalytic activity">
    <reaction evidence="15 16">
        <text>a ubiquinone + NADH + 5 H(+)(in) = a ubiquinol + NAD(+) + 4 H(+)(out)</text>
        <dbReference type="Rhea" id="RHEA:29091"/>
        <dbReference type="Rhea" id="RHEA-COMP:9565"/>
        <dbReference type="Rhea" id="RHEA-COMP:9566"/>
        <dbReference type="ChEBI" id="CHEBI:15378"/>
        <dbReference type="ChEBI" id="CHEBI:16389"/>
        <dbReference type="ChEBI" id="CHEBI:17976"/>
        <dbReference type="ChEBI" id="CHEBI:57540"/>
        <dbReference type="ChEBI" id="CHEBI:57945"/>
        <dbReference type="EC" id="7.1.1.2"/>
    </reaction>
</comment>
<dbReference type="GO" id="GO:0042773">
    <property type="term" value="P:ATP synthesis coupled electron transport"/>
    <property type="evidence" value="ECO:0007669"/>
    <property type="project" value="InterPro"/>
</dbReference>
<dbReference type="Pfam" id="PF00361">
    <property type="entry name" value="Proton_antipo_M"/>
    <property type="match status" value="1"/>
</dbReference>
<feature type="transmembrane region" description="Helical" evidence="16">
    <location>
        <begin position="58"/>
        <end position="77"/>
    </location>
</feature>
<evidence type="ECO:0000256" key="3">
    <source>
        <dbReference type="ARBA" id="ARBA00012944"/>
    </source>
</evidence>
<feature type="transmembrane region" description="Helical" evidence="16">
    <location>
        <begin position="223"/>
        <end position="243"/>
    </location>
</feature>
<dbReference type="EC" id="7.1.1.2" evidence="3 16"/>
<proteinExistence type="inferred from homology"/>
<evidence type="ECO:0000256" key="10">
    <source>
        <dbReference type="ARBA" id="ARBA00022989"/>
    </source>
</evidence>
<dbReference type="AlphaFoldDB" id="A0A8A5N358"/>
<evidence type="ECO:0000256" key="12">
    <source>
        <dbReference type="ARBA" id="ARBA00023075"/>
    </source>
</evidence>
<evidence type="ECO:0000256" key="5">
    <source>
        <dbReference type="ARBA" id="ARBA00022448"/>
    </source>
</evidence>
<comment type="subcellular location">
    <subcellularLocation>
        <location evidence="1 16">Mitochondrion membrane</location>
        <topology evidence="1 16">Multi-pass membrane protein</topology>
    </subcellularLocation>
</comment>
<keyword evidence="9 16" id="KW-0249">Electron transport</keyword>
<dbReference type="InterPro" id="IPR001750">
    <property type="entry name" value="ND/Mrp_TM"/>
</dbReference>
<evidence type="ECO:0000256" key="13">
    <source>
        <dbReference type="ARBA" id="ARBA00023128"/>
    </source>
</evidence>
<feature type="transmembrane region" description="Helical" evidence="16">
    <location>
        <begin position="255"/>
        <end position="273"/>
    </location>
</feature>
<comment type="function">
    <text evidence="16">Core subunit of the mitochondrial membrane respiratory chain NADH dehydrogenase (Complex I) which catalyzes electron transfer from NADH through the respiratory chain, using ubiquinone as an electron acceptor. Essential for the catalytic activity and assembly of complex I.</text>
</comment>
<sequence>MSCILMLEVSSILVSLYGKDVGWLAMVCSVAVLILLFQYPSNYYFLKSEWLGYDELSILMIVLALLVTMMSLVSSVKDVKSSMPDPLSGWGYVESVILVCLGSVLFFSVSGWMDFFFFFEFSLIPTFFLILKWGYQPERLQACMLMILYTVGFSIPLFMMLIFFWKHFCSDNMLLTKMLGSWLGFDSNWIWSAMFLSFLVKLPVYGFHMWLPKAHVEAPLSGSMMLAGVLLKFGGYGAVRFLWFSEFFSEKFMVFLLVISLWGGVLSSAICVCQSDMKSLIAYSSISHMALSLSSLLSMYSIGKMSCVCLFFCHGLCSPILFSLAASSYDFLNSRNILMTKSAGRSFPMVTCAWFLFCILNMGFPPSLNFFGEVFSVASLLWLNKLLGMISGVMCFTTGGYCVLLYSAINHGVGSTLVFKPNINLSSRYLSSCMFGAIILLGGGLFLDSFFV</sequence>
<keyword evidence="10 16" id="KW-1133">Transmembrane helix</keyword>
<evidence type="ECO:0000256" key="8">
    <source>
        <dbReference type="ARBA" id="ARBA00022967"/>
    </source>
</evidence>
<dbReference type="PANTHER" id="PTHR43507">
    <property type="entry name" value="NADH-UBIQUINONE OXIDOREDUCTASE CHAIN 4"/>
    <property type="match status" value="1"/>
</dbReference>
<feature type="transmembrane region" description="Helical" evidence="16">
    <location>
        <begin position="280"/>
        <end position="302"/>
    </location>
</feature>
<evidence type="ECO:0000256" key="2">
    <source>
        <dbReference type="ARBA" id="ARBA00009025"/>
    </source>
</evidence>
<keyword evidence="7 16" id="KW-0812">Transmembrane</keyword>
<name>A0A8A5N358_RUDPH</name>
<dbReference type="GO" id="GO:0015990">
    <property type="term" value="P:electron transport coupled proton transport"/>
    <property type="evidence" value="ECO:0007669"/>
    <property type="project" value="TreeGrafter"/>
</dbReference>
<evidence type="ECO:0000256" key="14">
    <source>
        <dbReference type="ARBA" id="ARBA00023136"/>
    </source>
</evidence>
<evidence type="ECO:0000256" key="6">
    <source>
        <dbReference type="ARBA" id="ARBA00022660"/>
    </source>
</evidence>
<dbReference type="InterPro" id="IPR003918">
    <property type="entry name" value="NADH_UbQ_OxRdtase"/>
</dbReference>
<feature type="transmembrane region" description="Helical" evidence="16">
    <location>
        <begin position="115"/>
        <end position="135"/>
    </location>
</feature>
<geneLocation type="mitochondrion" evidence="18"/>
<dbReference type="GO" id="GO:0031966">
    <property type="term" value="C:mitochondrial membrane"/>
    <property type="evidence" value="ECO:0007669"/>
    <property type="project" value="UniProtKB-SubCell"/>
</dbReference>
<evidence type="ECO:0000256" key="16">
    <source>
        <dbReference type="RuleBase" id="RU003297"/>
    </source>
</evidence>
<evidence type="ECO:0000256" key="11">
    <source>
        <dbReference type="ARBA" id="ARBA00023027"/>
    </source>
</evidence>
<evidence type="ECO:0000256" key="4">
    <source>
        <dbReference type="ARBA" id="ARBA00021006"/>
    </source>
</evidence>
<gene>
    <name evidence="18" type="primary">nad4</name>
</gene>
<feature type="transmembrane region" description="Helical" evidence="16">
    <location>
        <begin position="429"/>
        <end position="447"/>
    </location>
</feature>
<accession>A0A8A5N358</accession>
<feature type="transmembrane region" description="Helical" evidence="16">
    <location>
        <begin position="188"/>
        <end position="211"/>
    </location>
</feature>
<comment type="similarity">
    <text evidence="2 16">Belongs to the complex I subunit 4 family.</text>
</comment>
<feature type="transmembrane region" description="Helical" evidence="16">
    <location>
        <begin position="89"/>
        <end position="109"/>
    </location>
</feature>
<keyword evidence="12 16" id="KW-0830">Ubiquinone</keyword>
<dbReference type="EMBL" id="MT757749">
    <property type="protein sequence ID" value="QTF98760.1"/>
    <property type="molecule type" value="Genomic_DNA"/>
</dbReference>